<evidence type="ECO:0000256" key="2">
    <source>
        <dbReference type="SAM" id="SignalP"/>
    </source>
</evidence>
<feature type="signal peptide" evidence="2">
    <location>
        <begin position="1"/>
        <end position="19"/>
    </location>
</feature>
<keyword evidence="2" id="KW-0732">Signal</keyword>
<accession>A0ABV6PDA3</accession>
<reference evidence="3 4" key="1">
    <citation type="submission" date="2024-09" db="EMBL/GenBank/DDBJ databases">
        <authorList>
            <person name="Sun Q."/>
            <person name="Mori K."/>
        </authorList>
    </citation>
    <scope>NUCLEOTIDE SEQUENCE [LARGE SCALE GENOMIC DNA]</scope>
    <source>
        <strain evidence="3 4">NCAIM B.02537</strain>
    </source>
</reference>
<feature type="compositionally biased region" description="Basic and acidic residues" evidence="1">
    <location>
        <begin position="188"/>
        <end position="198"/>
    </location>
</feature>
<evidence type="ECO:0000313" key="4">
    <source>
        <dbReference type="Proteomes" id="UP001589943"/>
    </source>
</evidence>
<comment type="caution">
    <text evidence="3">The sequence shown here is derived from an EMBL/GenBank/DDBJ whole genome shotgun (WGS) entry which is preliminary data.</text>
</comment>
<feature type="chain" id="PRO_5045690931" evidence="2">
    <location>
        <begin position="20"/>
        <end position="213"/>
    </location>
</feature>
<protein>
    <submittedName>
        <fullName evidence="3">Uncharacterized protein</fullName>
    </submittedName>
</protein>
<sequence length="213" mass="22381">MLRYSLVVPVLTAALIAQPATGRDRQAVQTDAQRQVDAVDVIATPASDLNLRKDEIPAVLVAAQQAPYGKTGLRTCAQIGTAVTALDDALGDDFDMPPGDAEKISAGRIAQSAVGSLIPFRGIIREISGANAHERRLTLAVQAGLARRAFLKGYGEARGCPYPARVATQKDVARMVLAAKTRALAAADKAKSGKDKPADQPGFVSQPVVQKVD</sequence>
<name>A0ABV6PDA3_9SPHN</name>
<dbReference type="EMBL" id="JBHLTL010000001">
    <property type="protein sequence ID" value="MFC0587815.1"/>
    <property type="molecule type" value="Genomic_DNA"/>
</dbReference>
<dbReference type="Proteomes" id="UP001589943">
    <property type="component" value="Unassembled WGS sequence"/>
</dbReference>
<evidence type="ECO:0000256" key="1">
    <source>
        <dbReference type="SAM" id="MobiDB-lite"/>
    </source>
</evidence>
<dbReference type="RefSeq" id="WP_379479339.1">
    <property type="nucleotide sequence ID" value="NZ_JBHLTL010000001.1"/>
</dbReference>
<proteinExistence type="predicted"/>
<gene>
    <name evidence="3" type="ORF">ACFFF7_00145</name>
</gene>
<evidence type="ECO:0000313" key="3">
    <source>
        <dbReference type="EMBL" id="MFC0587815.1"/>
    </source>
</evidence>
<feature type="region of interest" description="Disordered" evidence="1">
    <location>
        <begin position="187"/>
        <end position="213"/>
    </location>
</feature>
<organism evidence="3 4">
    <name type="scientific">Novosphingobium aquiterrae</name>
    <dbReference type="NCBI Taxonomy" id="624388"/>
    <lineage>
        <taxon>Bacteria</taxon>
        <taxon>Pseudomonadati</taxon>
        <taxon>Pseudomonadota</taxon>
        <taxon>Alphaproteobacteria</taxon>
        <taxon>Sphingomonadales</taxon>
        <taxon>Sphingomonadaceae</taxon>
        <taxon>Novosphingobium</taxon>
    </lineage>
</organism>
<keyword evidence="4" id="KW-1185">Reference proteome</keyword>